<protein>
    <recommendedName>
        <fullName evidence="7">Oxidoreductase</fullName>
    </recommendedName>
</protein>
<keyword evidence="3" id="KW-0560">Oxidoreductase</keyword>
<reference evidence="5 6" key="1">
    <citation type="submission" date="2015-11" db="EMBL/GenBank/DDBJ databases">
        <title>Genomic analysis of 38 Legionella species identifies large and diverse effector repertoires.</title>
        <authorList>
            <person name="Burstein D."/>
            <person name="Amaro F."/>
            <person name="Zusman T."/>
            <person name="Lifshitz Z."/>
            <person name="Cohen O."/>
            <person name="Gilbert J.A."/>
            <person name="Pupko T."/>
            <person name="Shuman H.A."/>
            <person name="Segal G."/>
        </authorList>
    </citation>
    <scope>NUCLEOTIDE SEQUENCE [LARGE SCALE GENOMIC DNA]</scope>
    <source>
        <strain evidence="5 6">CDC#1442-AUS-E</strain>
    </source>
</reference>
<evidence type="ECO:0008006" key="7">
    <source>
        <dbReference type="Google" id="ProtNLM"/>
    </source>
</evidence>
<dbReference type="InterPro" id="IPR002347">
    <property type="entry name" value="SDR_fam"/>
</dbReference>
<dbReference type="GO" id="GO:0005829">
    <property type="term" value="C:cytosol"/>
    <property type="evidence" value="ECO:0007669"/>
    <property type="project" value="TreeGrafter"/>
</dbReference>
<evidence type="ECO:0000313" key="5">
    <source>
        <dbReference type="EMBL" id="KTD46143.1"/>
    </source>
</evidence>
<keyword evidence="4" id="KW-1133">Transmembrane helix</keyword>
<dbReference type="STRING" id="45073.Lqui_2633"/>
<dbReference type="SUPFAM" id="SSF51735">
    <property type="entry name" value="NAD(P)-binding Rossmann-fold domains"/>
    <property type="match status" value="1"/>
</dbReference>
<evidence type="ECO:0000256" key="4">
    <source>
        <dbReference type="SAM" id="Phobius"/>
    </source>
</evidence>
<name>A0A0W0XNR1_9GAMM</name>
<keyword evidence="4" id="KW-0472">Membrane</keyword>
<feature type="transmembrane region" description="Helical" evidence="4">
    <location>
        <begin position="217"/>
        <end position="234"/>
    </location>
</feature>
<dbReference type="EMBL" id="LNYS01000024">
    <property type="protein sequence ID" value="KTD46143.1"/>
    <property type="molecule type" value="Genomic_DNA"/>
</dbReference>
<evidence type="ECO:0000256" key="1">
    <source>
        <dbReference type="ARBA" id="ARBA00006484"/>
    </source>
</evidence>
<keyword evidence="2" id="KW-0521">NADP</keyword>
<evidence type="ECO:0000256" key="2">
    <source>
        <dbReference type="ARBA" id="ARBA00022857"/>
    </source>
</evidence>
<sequence length="239" mass="26916">MNKTTWVISGASSAIAREFGHLAASKGHPLILIARDAAELKIMAADYALRYKIPCQTIVFDFANDSKTLCHQLFLYQENLSLFLAHSLIIENQDLNESDIDLIIKVNITSSCELIHGYLKKEQSDHQLIFLSSVAASRGRSKNSLYGASKSAIETYLQGLQQSASPTQTLTIMRLGFIDTMQTFGKPGIFYASSPKDCAKACFKALNRKKRLSYHPFFWRYIIAIISNLPFFIYKKMKV</sequence>
<organism evidence="5 6">
    <name type="scientific">Legionella quinlivanii</name>
    <dbReference type="NCBI Taxonomy" id="45073"/>
    <lineage>
        <taxon>Bacteria</taxon>
        <taxon>Pseudomonadati</taxon>
        <taxon>Pseudomonadota</taxon>
        <taxon>Gammaproteobacteria</taxon>
        <taxon>Legionellales</taxon>
        <taxon>Legionellaceae</taxon>
        <taxon>Legionella</taxon>
    </lineage>
</organism>
<proteinExistence type="inferred from homology"/>
<dbReference type="Gene3D" id="3.40.50.720">
    <property type="entry name" value="NAD(P)-binding Rossmann-like Domain"/>
    <property type="match status" value="1"/>
</dbReference>
<comment type="similarity">
    <text evidence="1">Belongs to the short-chain dehydrogenases/reductases (SDR) family.</text>
</comment>
<gene>
    <name evidence="5" type="ORF">Lqui_2633</name>
</gene>
<dbReference type="InterPro" id="IPR020904">
    <property type="entry name" value="Sc_DH/Rdtase_CS"/>
</dbReference>
<accession>A0A0W0XNR1</accession>
<dbReference type="PANTHER" id="PTHR43391">
    <property type="entry name" value="RETINOL DEHYDROGENASE-RELATED"/>
    <property type="match status" value="1"/>
</dbReference>
<evidence type="ECO:0000313" key="6">
    <source>
        <dbReference type="Proteomes" id="UP000054618"/>
    </source>
</evidence>
<dbReference type="AlphaFoldDB" id="A0A0W0XNR1"/>
<dbReference type="PATRIC" id="fig|45073.5.peg.2798"/>
<keyword evidence="6" id="KW-1185">Reference proteome</keyword>
<dbReference type="PANTHER" id="PTHR43391:SF14">
    <property type="entry name" value="DEHYDROGENASE_REDUCTASE SDR FAMILY PROTEIN 7-LIKE"/>
    <property type="match status" value="1"/>
</dbReference>
<dbReference type="Pfam" id="PF00106">
    <property type="entry name" value="adh_short"/>
    <property type="match status" value="1"/>
</dbReference>
<dbReference type="PROSITE" id="PS00061">
    <property type="entry name" value="ADH_SHORT"/>
    <property type="match status" value="1"/>
</dbReference>
<dbReference type="OrthoDB" id="335726at2"/>
<keyword evidence="4" id="KW-0812">Transmembrane</keyword>
<comment type="caution">
    <text evidence="5">The sequence shown here is derived from an EMBL/GenBank/DDBJ whole genome shotgun (WGS) entry which is preliminary data.</text>
</comment>
<dbReference type="GO" id="GO:0016491">
    <property type="term" value="F:oxidoreductase activity"/>
    <property type="evidence" value="ECO:0007669"/>
    <property type="project" value="UniProtKB-KW"/>
</dbReference>
<dbReference type="Proteomes" id="UP000054618">
    <property type="component" value="Unassembled WGS sequence"/>
</dbReference>
<evidence type="ECO:0000256" key="3">
    <source>
        <dbReference type="ARBA" id="ARBA00023002"/>
    </source>
</evidence>
<dbReference type="InterPro" id="IPR036291">
    <property type="entry name" value="NAD(P)-bd_dom_sf"/>
</dbReference>
<dbReference type="RefSeq" id="WP_058508700.1">
    <property type="nucleotide sequence ID" value="NZ_CAAAIK010000012.1"/>
</dbReference>